<protein>
    <submittedName>
        <fullName evidence="1">DUF5431 family protein</fullName>
    </submittedName>
</protein>
<dbReference type="EMBL" id="JARTTH020000001">
    <property type="protein sequence ID" value="MEC6050526.1"/>
    <property type="molecule type" value="Genomic_DNA"/>
</dbReference>
<accession>A0AB35W8M9</accession>
<name>A0AB35W8M9_9ENTR</name>
<reference evidence="1" key="2">
    <citation type="submission" date="2024-01" db="EMBL/GenBank/DDBJ databases">
        <authorList>
            <person name="Macesic N."/>
        </authorList>
    </citation>
    <scope>NUCLEOTIDE SEQUENCE</scope>
    <source>
        <strain evidence="1">CPO078</strain>
    </source>
</reference>
<gene>
    <name evidence="1" type="ORF">QAB24_008400</name>
</gene>
<dbReference type="InterPro" id="IPR035273">
    <property type="entry name" value="DUF5431"/>
</dbReference>
<comment type="caution">
    <text evidence="1">The sequence shown here is derived from an EMBL/GenBank/DDBJ whole genome shotgun (WGS) entry which is preliminary data.</text>
</comment>
<dbReference type="Proteomes" id="UP001175817">
    <property type="component" value="Unassembled WGS sequence"/>
</dbReference>
<evidence type="ECO:0000313" key="2">
    <source>
        <dbReference type="Proteomes" id="UP001175817"/>
    </source>
</evidence>
<dbReference type="AlphaFoldDB" id="A0AB35W8M9"/>
<evidence type="ECO:0000313" key="1">
    <source>
        <dbReference type="EMBL" id="MEC6050526.1"/>
    </source>
</evidence>
<dbReference type="RefSeq" id="WP_305955786.1">
    <property type="nucleotide sequence ID" value="NZ_CP044109.1"/>
</dbReference>
<proteinExistence type="predicted"/>
<dbReference type="Pfam" id="PF17496">
    <property type="entry name" value="DUF5431"/>
    <property type="match status" value="1"/>
</dbReference>
<sequence length="36" mass="4135">MYHAISVHPDGKKIALRNSLPRYEQGGSCFYGLRIR</sequence>
<organism evidence="1 2">
    <name type="scientific">Klebsiella michiganensis</name>
    <dbReference type="NCBI Taxonomy" id="1134687"/>
    <lineage>
        <taxon>Bacteria</taxon>
        <taxon>Pseudomonadati</taxon>
        <taxon>Pseudomonadota</taxon>
        <taxon>Gammaproteobacteria</taxon>
        <taxon>Enterobacterales</taxon>
        <taxon>Enterobacteriaceae</taxon>
        <taxon>Klebsiella/Raoultella group</taxon>
        <taxon>Klebsiella</taxon>
    </lineage>
</organism>
<reference evidence="1" key="1">
    <citation type="journal article" date="2023" name="Nat. Commun.">
        <title>Genomic dissection of endemic carbapenem resistance reveals metallo-beta-lactamase dissemination through clonal, plasmid and integron transfer.</title>
        <authorList>
            <person name="Macesic N."/>
            <person name="Hawkey J."/>
            <person name="Vezina B."/>
            <person name="Wisniewski J.A."/>
            <person name="Cottingham H."/>
            <person name="Blakeway L.V."/>
            <person name="Harshegyi T."/>
            <person name="Pragastis K."/>
            <person name="Badoordeen G.Z."/>
            <person name="Dennison A."/>
            <person name="Spelman D.W."/>
            <person name="Jenney A.W.J."/>
            <person name="Peleg A.Y."/>
        </authorList>
    </citation>
    <scope>NUCLEOTIDE SEQUENCE</scope>
    <source>
        <strain evidence="1">CPO078</strain>
    </source>
</reference>